<keyword evidence="3 9" id="KW-0808">Transferase</keyword>
<keyword evidence="4 7" id="KW-0812">Transmembrane</keyword>
<feature type="transmembrane region" description="Helical" evidence="7">
    <location>
        <begin position="636"/>
        <end position="659"/>
    </location>
</feature>
<feature type="domain" description="Glycosyltransferase RgtA/B/C/D-like" evidence="8">
    <location>
        <begin position="536"/>
        <end position="665"/>
    </location>
</feature>
<feature type="transmembrane region" description="Helical" evidence="7">
    <location>
        <begin position="744"/>
        <end position="762"/>
    </location>
</feature>
<dbReference type="GO" id="GO:0016020">
    <property type="term" value="C:membrane"/>
    <property type="evidence" value="ECO:0007669"/>
    <property type="project" value="UniProtKB-SubCell"/>
</dbReference>
<evidence type="ECO:0000259" key="8">
    <source>
        <dbReference type="Pfam" id="PF13231"/>
    </source>
</evidence>
<feature type="transmembrane region" description="Helical" evidence="7">
    <location>
        <begin position="381"/>
        <end position="407"/>
    </location>
</feature>
<dbReference type="OrthoDB" id="114973at2157"/>
<comment type="subcellular location">
    <subcellularLocation>
        <location evidence="1">Membrane</location>
        <topology evidence="1">Multi-pass membrane protein</topology>
    </subcellularLocation>
</comment>
<dbReference type="PANTHER" id="PTHR43867">
    <property type="entry name" value="CELLULOSE SYNTHASE CATALYTIC SUBUNIT A [UDP-FORMING]"/>
    <property type="match status" value="1"/>
</dbReference>
<dbReference type="AlphaFoldDB" id="A0A1G9XR54"/>
<feature type="transmembrane region" description="Helical" evidence="7">
    <location>
        <begin position="419"/>
        <end position="436"/>
    </location>
</feature>
<dbReference type="Proteomes" id="UP000199451">
    <property type="component" value="Unassembled WGS sequence"/>
</dbReference>
<dbReference type="EMBL" id="FNHL01000004">
    <property type="protein sequence ID" value="SDM99248.1"/>
    <property type="molecule type" value="Genomic_DNA"/>
</dbReference>
<keyword evidence="5 7" id="KW-1133">Transmembrane helix</keyword>
<dbReference type="InterPro" id="IPR038731">
    <property type="entry name" value="RgtA/B/C-like"/>
</dbReference>
<dbReference type="Pfam" id="PF13641">
    <property type="entry name" value="Glyco_tranf_2_3"/>
    <property type="match status" value="1"/>
</dbReference>
<dbReference type="RefSeq" id="WP_089698831.1">
    <property type="nucleotide sequence ID" value="NZ_FNHL01000004.1"/>
</dbReference>
<dbReference type="InterPro" id="IPR050321">
    <property type="entry name" value="Glycosyltr_2/OpgH_subfam"/>
</dbReference>
<feature type="transmembrane region" description="Helical" evidence="7">
    <location>
        <begin position="6"/>
        <end position="29"/>
    </location>
</feature>
<feature type="transmembrane region" description="Helical" evidence="7">
    <location>
        <begin position="782"/>
        <end position="800"/>
    </location>
</feature>
<dbReference type="Pfam" id="PF13231">
    <property type="entry name" value="PMT_2"/>
    <property type="match status" value="1"/>
</dbReference>
<evidence type="ECO:0000256" key="6">
    <source>
        <dbReference type="ARBA" id="ARBA00023136"/>
    </source>
</evidence>
<dbReference type="InterPro" id="IPR029044">
    <property type="entry name" value="Nucleotide-diphossugar_trans"/>
</dbReference>
<feature type="transmembrane region" description="Helical" evidence="7">
    <location>
        <begin position="608"/>
        <end position="624"/>
    </location>
</feature>
<dbReference type="Gene3D" id="3.90.550.10">
    <property type="entry name" value="Spore Coat Polysaccharide Biosynthesis Protein SpsA, Chain A"/>
    <property type="match status" value="1"/>
</dbReference>
<evidence type="ECO:0000256" key="5">
    <source>
        <dbReference type="ARBA" id="ARBA00022989"/>
    </source>
</evidence>
<evidence type="ECO:0000313" key="9">
    <source>
        <dbReference type="EMBL" id="SDM99248.1"/>
    </source>
</evidence>
<evidence type="ECO:0000256" key="7">
    <source>
        <dbReference type="SAM" id="Phobius"/>
    </source>
</evidence>
<dbReference type="SUPFAM" id="SSF53448">
    <property type="entry name" value="Nucleotide-diphospho-sugar transferases"/>
    <property type="match status" value="1"/>
</dbReference>
<name>A0A1G9XR54_9EURY</name>
<feature type="transmembrane region" description="Helical" evidence="7">
    <location>
        <begin position="586"/>
        <end position="602"/>
    </location>
</feature>
<gene>
    <name evidence="9" type="ORF">SAMN04487949_3096</name>
</gene>
<dbReference type="PANTHER" id="PTHR43867:SF2">
    <property type="entry name" value="CELLULOSE SYNTHASE CATALYTIC SUBUNIT A [UDP-FORMING]"/>
    <property type="match status" value="1"/>
</dbReference>
<evidence type="ECO:0000313" key="10">
    <source>
        <dbReference type="Proteomes" id="UP000199451"/>
    </source>
</evidence>
<evidence type="ECO:0000256" key="4">
    <source>
        <dbReference type="ARBA" id="ARBA00022692"/>
    </source>
</evidence>
<proteinExistence type="predicted"/>
<feature type="transmembrane region" description="Helical" evidence="7">
    <location>
        <begin position="830"/>
        <end position="850"/>
    </location>
</feature>
<dbReference type="STRING" id="660521.SAMN04487949_3096"/>
<keyword evidence="6 7" id="KW-0472">Membrane</keyword>
<feature type="transmembrane region" description="Helical" evidence="7">
    <location>
        <begin position="679"/>
        <end position="698"/>
    </location>
</feature>
<organism evidence="9 10">
    <name type="scientific">Halogranum gelatinilyticum</name>
    <dbReference type="NCBI Taxonomy" id="660521"/>
    <lineage>
        <taxon>Archaea</taxon>
        <taxon>Methanobacteriati</taxon>
        <taxon>Methanobacteriota</taxon>
        <taxon>Stenosarchaea group</taxon>
        <taxon>Halobacteria</taxon>
        <taxon>Halobacteriales</taxon>
        <taxon>Haloferacaceae</taxon>
    </lineage>
</organism>
<feature type="transmembrane region" description="Helical" evidence="7">
    <location>
        <begin position="352"/>
        <end position="375"/>
    </location>
</feature>
<evidence type="ECO:0000256" key="3">
    <source>
        <dbReference type="ARBA" id="ARBA00022679"/>
    </source>
</evidence>
<evidence type="ECO:0000256" key="2">
    <source>
        <dbReference type="ARBA" id="ARBA00022676"/>
    </source>
</evidence>
<reference evidence="10" key="1">
    <citation type="submission" date="2016-10" db="EMBL/GenBank/DDBJ databases">
        <authorList>
            <person name="Varghese N."/>
            <person name="Submissions S."/>
        </authorList>
    </citation>
    <scope>NUCLEOTIDE SEQUENCE [LARGE SCALE GENOMIC DNA]</scope>
    <source>
        <strain evidence="10">CGMCC 1.10119</strain>
    </source>
</reference>
<keyword evidence="2 9" id="KW-0328">Glycosyltransferase</keyword>
<feature type="transmembrane region" description="Helical" evidence="7">
    <location>
        <begin position="807"/>
        <end position="824"/>
    </location>
</feature>
<keyword evidence="10" id="KW-1185">Reference proteome</keyword>
<feature type="transmembrane region" description="Helical" evidence="7">
    <location>
        <begin position="551"/>
        <end position="574"/>
    </location>
</feature>
<accession>A0A1G9XR54</accession>
<sequence length="984" mass="108699">MDVSQLLSTFTFTSVQAAAIFFGVIWTTVNFYTYTPILKYGTDRLVERVTGRSHATSVDPQSVPQSEWPTVEVFISAYDEAAVIEQAIRSTLATEYPSEKRTVTVLTEPGDDETNAVVSSLREELEFVHRVVPEGYPGSPNKPRALNYGFAFSDAEVIGVIDAEDVVGETLLSQAAVTISAGKPDFVHGVLDMVNENDGWLNLLFRAEYGYWFRLVAPGFVASGFDIPLPGTTCFFDREVLTEVAARRVERLGETWTEEARTQARELGIGAVKPWDPTNVTEDFEIGLILSSYGFDAGYVPAVTREESPLELNDWIEQRTRWQKGKVFTFLRYRKSLPKGINHKFHFLYQSLLPHLGPINISAVVIIFILSRLLAYEPLPIVRIVLSLGLAFMVIAAGATLVGYWLASDAPRRTRLRRSVIVAVGLFPYWVLQWGADLRALHRTYLGRFHWEHTTHLGRNLTESITESRRDTEFDPTYTLDGLHRELLLAVVLVGAVLLRLPRLGTQSLWTDEIYSVAVRASLSVPDLLVMPQDPHPPLYYLLLRGWMTVFGTSPGAVRAFSVLCSVAAVYVAYSLATRLFDDRTGLVVAALLAVSVFHIHVGRTARMYALFVFLTTVSWYSLLDVRTGSLLQRAGYAVATAAVLYVHVFGVFVVAAQWAYLAVSAPPSGDRGPERRAVAGVGVLSLPLVYLFGQVVYRMATSTGPSLDWIPAPTADLLSRIGLLYAGYPEIYPILGGSVETRMIATVVAVLFLVAIAFSIFEYDGENGFELSPPRANAQMLALAVVPIGGPLLVSLLYEPVLVPRYTIPATVGVFVLVANGLTNVPVRSGRIATVAVVLVGLLAMGGVYHSTDSFEDWQGAANAIETEASDTDAIVYQPQWTDTDVEYYYDGPALTSYRLPPDDGDLSAADRGRLREVVTTHEQFWYVQYGAPYDAPTSRWLRENAAQESVQEFGIVTVYRFTVPEEPDRTQGVSETPRTGES</sequence>
<evidence type="ECO:0000256" key="1">
    <source>
        <dbReference type="ARBA" id="ARBA00004141"/>
    </source>
</evidence>
<dbReference type="GO" id="GO:0016757">
    <property type="term" value="F:glycosyltransferase activity"/>
    <property type="evidence" value="ECO:0007669"/>
    <property type="project" value="UniProtKB-KW"/>
</dbReference>
<protein>
    <submittedName>
        <fullName evidence="9">Dolichyl-phosphate-mannose-protein mannosyltransferase</fullName>
    </submittedName>
</protein>